<dbReference type="Proteomes" id="UP000052232">
    <property type="component" value="Unassembled WGS sequence"/>
</dbReference>
<name>A0A0J7XVE4_9SPHN</name>
<accession>A0A0J7XVE4</accession>
<organism evidence="4 5">
    <name type="scientific">Sphingobium cupriresistens LL01</name>
    <dbReference type="NCBI Taxonomy" id="1420583"/>
    <lineage>
        <taxon>Bacteria</taxon>
        <taxon>Pseudomonadati</taxon>
        <taxon>Pseudomonadota</taxon>
        <taxon>Alphaproteobacteria</taxon>
        <taxon>Sphingomonadales</taxon>
        <taxon>Sphingomonadaceae</taxon>
        <taxon>Sphingobium</taxon>
    </lineage>
</organism>
<dbReference type="GO" id="GO:0016829">
    <property type="term" value="F:lyase activity"/>
    <property type="evidence" value="ECO:0007669"/>
    <property type="project" value="UniProtKB-KW"/>
</dbReference>
<protein>
    <submittedName>
        <fullName evidence="4">Enoyl-CoA hydratase</fullName>
    </submittedName>
</protein>
<gene>
    <name evidence="4" type="ORF">V473_12565</name>
</gene>
<evidence type="ECO:0000313" key="5">
    <source>
        <dbReference type="Proteomes" id="UP000052232"/>
    </source>
</evidence>
<dbReference type="EMBL" id="JACT01000002">
    <property type="protein sequence ID" value="KMS55572.1"/>
    <property type="molecule type" value="Genomic_DNA"/>
</dbReference>
<dbReference type="InterPro" id="IPR018376">
    <property type="entry name" value="Enoyl-CoA_hyd/isom_CS"/>
</dbReference>
<dbReference type="GO" id="GO:0006635">
    <property type="term" value="P:fatty acid beta-oxidation"/>
    <property type="evidence" value="ECO:0007669"/>
    <property type="project" value="TreeGrafter"/>
</dbReference>
<comment type="caution">
    <text evidence="4">The sequence shown here is derived from an EMBL/GenBank/DDBJ whole genome shotgun (WGS) entry which is preliminary data.</text>
</comment>
<dbReference type="STRING" id="1420583.V473_12565"/>
<evidence type="ECO:0000256" key="3">
    <source>
        <dbReference type="RuleBase" id="RU003707"/>
    </source>
</evidence>
<dbReference type="RefSeq" id="WP_066603877.1">
    <property type="nucleotide sequence ID" value="NZ_KQ130434.1"/>
</dbReference>
<dbReference type="Pfam" id="PF00378">
    <property type="entry name" value="ECH_1"/>
    <property type="match status" value="1"/>
</dbReference>
<reference evidence="4 5" key="1">
    <citation type="journal article" date="2015" name="G3 (Bethesda)">
        <title>Insights into Ongoing Evolution of the Hexachlorocyclohexane Catabolic Pathway from Comparative Genomics of Ten Sphingomonadaceae Strains.</title>
        <authorList>
            <person name="Pearce S.L."/>
            <person name="Oakeshott J.G."/>
            <person name="Pandey G."/>
        </authorList>
    </citation>
    <scope>NUCLEOTIDE SEQUENCE [LARGE SCALE GENOMIC DNA]</scope>
    <source>
        <strain evidence="4 5">LL01</strain>
    </source>
</reference>
<proteinExistence type="inferred from homology"/>
<dbReference type="PANTHER" id="PTHR11941:SF54">
    <property type="entry name" value="ENOYL-COA HYDRATASE, MITOCHONDRIAL"/>
    <property type="match status" value="1"/>
</dbReference>
<dbReference type="InterPro" id="IPR001753">
    <property type="entry name" value="Enoyl-CoA_hydra/iso"/>
</dbReference>
<evidence type="ECO:0000313" key="4">
    <source>
        <dbReference type="EMBL" id="KMS55572.1"/>
    </source>
</evidence>
<dbReference type="AlphaFoldDB" id="A0A0J7XVE4"/>
<dbReference type="CDD" id="cd06558">
    <property type="entry name" value="crotonase-like"/>
    <property type="match status" value="1"/>
</dbReference>
<keyword evidence="5" id="KW-1185">Reference proteome</keyword>
<evidence type="ECO:0000256" key="2">
    <source>
        <dbReference type="ARBA" id="ARBA00023239"/>
    </source>
</evidence>
<dbReference type="PANTHER" id="PTHR11941">
    <property type="entry name" value="ENOYL-COA HYDRATASE-RELATED"/>
    <property type="match status" value="1"/>
</dbReference>
<keyword evidence="2" id="KW-0456">Lyase</keyword>
<dbReference type="PROSITE" id="PS00166">
    <property type="entry name" value="ENOYL_COA_HYDRATASE"/>
    <property type="match status" value="1"/>
</dbReference>
<sequence>MTLRLEHDGPVARLLIDRPDRRNAMTQAMWEALPALVGQAMADDAIRVLILASAAPGLFCAGADINEFATCSAQEDWRVANQAAIRASQYALAHAPKPVIAAIDGDGVGGGCGLAIACDLRIAAPTARLGITPAKLGIVYSLFDTKLLVDLVGPARAKRILYTGALHSADEALSIGLIEEIAPDPLAAAQALARTIAANARHSVQSSKAIVRRILDGQADDDATTLALFRDAFTLPDFAEGVAAFRAKRRPDF</sequence>
<comment type="similarity">
    <text evidence="1 3">Belongs to the enoyl-CoA hydratase/isomerase family.</text>
</comment>
<dbReference type="Gene3D" id="1.10.12.10">
    <property type="entry name" value="Lyase 2-enoyl-coa Hydratase, Chain A, domain 2"/>
    <property type="match status" value="1"/>
</dbReference>
<dbReference type="Gene3D" id="3.90.226.10">
    <property type="entry name" value="2-enoyl-CoA Hydratase, Chain A, domain 1"/>
    <property type="match status" value="1"/>
</dbReference>
<dbReference type="PATRIC" id="fig|1420583.3.peg.2317"/>
<dbReference type="SUPFAM" id="SSF52096">
    <property type="entry name" value="ClpP/crotonase"/>
    <property type="match status" value="1"/>
</dbReference>
<dbReference type="InterPro" id="IPR029045">
    <property type="entry name" value="ClpP/crotonase-like_dom_sf"/>
</dbReference>
<dbReference type="InterPro" id="IPR014748">
    <property type="entry name" value="Enoyl-CoA_hydra_C"/>
</dbReference>
<evidence type="ECO:0000256" key="1">
    <source>
        <dbReference type="ARBA" id="ARBA00005254"/>
    </source>
</evidence>